<evidence type="ECO:0000313" key="1">
    <source>
        <dbReference type="EMBL" id="KAJ8897103.1"/>
    </source>
</evidence>
<reference evidence="1 2" key="1">
    <citation type="submission" date="2023-02" db="EMBL/GenBank/DDBJ databases">
        <title>LHISI_Scaffold_Assembly.</title>
        <authorList>
            <person name="Stuart O.P."/>
            <person name="Cleave R."/>
            <person name="Magrath M.J.L."/>
            <person name="Mikheyev A.S."/>
        </authorList>
    </citation>
    <scope>NUCLEOTIDE SEQUENCE [LARGE SCALE GENOMIC DNA]</scope>
    <source>
        <strain evidence="1">Daus_M_001</strain>
        <tissue evidence="1">Leg muscle</tissue>
    </source>
</reference>
<accession>A0ABQ9IK72</accession>
<evidence type="ECO:0000313" key="2">
    <source>
        <dbReference type="Proteomes" id="UP001159363"/>
    </source>
</evidence>
<gene>
    <name evidence="1" type="ORF">PR048_002449</name>
</gene>
<evidence type="ECO:0008006" key="3">
    <source>
        <dbReference type="Google" id="ProtNLM"/>
    </source>
</evidence>
<comment type="caution">
    <text evidence="1">The sequence shown here is derived from an EMBL/GenBank/DDBJ whole genome shotgun (WGS) entry which is preliminary data.</text>
</comment>
<dbReference type="Proteomes" id="UP001159363">
    <property type="component" value="Chromosome 1"/>
</dbReference>
<dbReference type="EMBL" id="JARBHB010000001">
    <property type="protein sequence ID" value="KAJ8897103.1"/>
    <property type="molecule type" value="Genomic_DNA"/>
</dbReference>
<keyword evidence="2" id="KW-1185">Reference proteome</keyword>
<name>A0ABQ9IK72_9NEOP</name>
<sequence length="202" mass="22686">MWQRICGIVEHDACVPCVARPPLIGLRHNRPDTFNLYLSLLVLCGASCETSSRRLTTFPHSNDLVCLPANRHPRKPNSSPISFILLFYLRFPPVTMINIPPHYTPPPPPLPRDKCLTTPGDVRHVIRKLKLCTAPGPDLIHSRIVFSFSRKAVVYLTHIVNAIFLTGYFPQTWKVATLVPLLKPRAPAQLPQVIAPSVSYPF</sequence>
<protein>
    <recommendedName>
        <fullName evidence="3">RNA-directed DNA polymerase from mobile element jockey</fullName>
    </recommendedName>
</protein>
<organism evidence="1 2">
    <name type="scientific">Dryococelus australis</name>
    <dbReference type="NCBI Taxonomy" id="614101"/>
    <lineage>
        <taxon>Eukaryota</taxon>
        <taxon>Metazoa</taxon>
        <taxon>Ecdysozoa</taxon>
        <taxon>Arthropoda</taxon>
        <taxon>Hexapoda</taxon>
        <taxon>Insecta</taxon>
        <taxon>Pterygota</taxon>
        <taxon>Neoptera</taxon>
        <taxon>Polyneoptera</taxon>
        <taxon>Phasmatodea</taxon>
        <taxon>Verophasmatodea</taxon>
        <taxon>Anareolatae</taxon>
        <taxon>Phasmatidae</taxon>
        <taxon>Eurycanthinae</taxon>
        <taxon>Dryococelus</taxon>
    </lineage>
</organism>
<proteinExistence type="predicted"/>